<dbReference type="InterPro" id="IPR012902">
    <property type="entry name" value="N_methyl_site"/>
</dbReference>
<keyword evidence="1" id="KW-0812">Transmembrane</keyword>
<feature type="transmembrane region" description="Helical" evidence="1">
    <location>
        <begin position="12"/>
        <end position="34"/>
    </location>
</feature>
<keyword evidence="1" id="KW-0472">Membrane</keyword>
<reference evidence="2" key="1">
    <citation type="submission" date="2018-06" db="EMBL/GenBank/DDBJ databases">
        <authorList>
            <person name="Zhirakovskaya E."/>
        </authorList>
    </citation>
    <scope>NUCLEOTIDE SEQUENCE</scope>
</reference>
<proteinExistence type="predicted"/>
<organism evidence="2">
    <name type="scientific">hydrothermal vent metagenome</name>
    <dbReference type="NCBI Taxonomy" id="652676"/>
    <lineage>
        <taxon>unclassified sequences</taxon>
        <taxon>metagenomes</taxon>
        <taxon>ecological metagenomes</taxon>
    </lineage>
</organism>
<dbReference type="EMBL" id="UOFP01000085">
    <property type="protein sequence ID" value="VAW85225.1"/>
    <property type="molecule type" value="Genomic_DNA"/>
</dbReference>
<evidence type="ECO:0008006" key="3">
    <source>
        <dbReference type="Google" id="ProtNLM"/>
    </source>
</evidence>
<dbReference type="Pfam" id="PF07963">
    <property type="entry name" value="N_methyl"/>
    <property type="match status" value="1"/>
</dbReference>
<accession>A0A3B0YW12</accession>
<dbReference type="AlphaFoldDB" id="A0A3B0YW12"/>
<keyword evidence="1" id="KW-1133">Transmembrane helix</keyword>
<protein>
    <recommendedName>
        <fullName evidence="3">Type IV fimbrial biogenesis protein PilW</fullName>
    </recommendedName>
</protein>
<dbReference type="NCBIfam" id="TIGR02532">
    <property type="entry name" value="IV_pilin_GFxxxE"/>
    <property type="match status" value="1"/>
</dbReference>
<sequence>MPKFIKNQRGFTLVELMISMLLGLIVIGGVITVFTNTVAANSSTIQTTRLNQEMRSIMEMIGSDLRRAGYFRDAHCTTAARNLSAVATADNASCSDGVGTEGAGQGNPFSTIEIGTNLEDGDCILFRYDYEDSAGTAATPDGILQISERYGYKRDTDSKGIGFISRRFAGAACETGGWRRLSNPAMSNITDVIFDSAGSYTITTADGLLSIRSITITISGQLASDPAVSSTLRSTVSVSNDRYCPGANCLVGI</sequence>
<dbReference type="PROSITE" id="PS00409">
    <property type="entry name" value="PROKAR_NTER_METHYL"/>
    <property type="match status" value="1"/>
</dbReference>
<evidence type="ECO:0000256" key="1">
    <source>
        <dbReference type="SAM" id="Phobius"/>
    </source>
</evidence>
<name>A0A3B0YW12_9ZZZZ</name>
<gene>
    <name evidence="2" type="ORF">MNBD_GAMMA18-915</name>
</gene>
<evidence type="ECO:0000313" key="2">
    <source>
        <dbReference type="EMBL" id="VAW85225.1"/>
    </source>
</evidence>